<sequence>MLLLLVCAMAVSAASAAAGAGRGRVGSGRAGPSPCQDLATRDDCAARAGCRWCRSEALDDMCFGPTEARRLPRQVFSCDPPSDAAHASFNK</sequence>
<evidence type="ECO:0000256" key="1">
    <source>
        <dbReference type="SAM" id="SignalP"/>
    </source>
</evidence>
<dbReference type="PANTHER" id="PTHR36896:SF2">
    <property type="entry name" value="OS01G0729500 PROTEIN"/>
    <property type="match status" value="1"/>
</dbReference>
<proteinExistence type="predicted"/>
<gene>
    <name evidence="2" type="ORF">Zm00014a_024761</name>
</gene>
<feature type="signal peptide" evidence="1">
    <location>
        <begin position="1"/>
        <end position="16"/>
    </location>
</feature>
<comment type="caution">
    <text evidence="2">The sequence shown here is derived from an EMBL/GenBank/DDBJ whole genome shotgun (WGS) entry which is preliminary data.</text>
</comment>
<dbReference type="Proteomes" id="UP000251960">
    <property type="component" value="Chromosome 3"/>
</dbReference>
<name>A0A3L6FN45_MAIZE</name>
<reference evidence="2" key="1">
    <citation type="journal article" date="2018" name="Nat. Genet.">
        <title>Extensive intraspecific gene order and gene structural variations between Mo17 and other maize genomes.</title>
        <authorList>
            <person name="Sun S."/>
            <person name="Zhou Y."/>
            <person name="Chen J."/>
            <person name="Shi J."/>
            <person name="Zhao H."/>
            <person name="Zhao H."/>
            <person name="Song W."/>
            <person name="Zhang M."/>
            <person name="Cui Y."/>
            <person name="Dong X."/>
            <person name="Liu H."/>
            <person name="Ma X."/>
            <person name="Jiao Y."/>
            <person name="Wang B."/>
            <person name="Wei X."/>
            <person name="Stein J.C."/>
            <person name="Glaubitz J.C."/>
            <person name="Lu F."/>
            <person name="Yu G."/>
            <person name="Liang C."/>
            <person name="Fengler K."/>
            <person name="Li B."/>
            <person name="Rafalski A."/>
            <person name="Schnable P.S."/>
            <person name="Ware D.H."/>
            <person name="Buckler E.S."/>
            <person name="Lai J."/>
        </authorList>
    </citation>
    <scope>NUCLEOTIDE SEQUENCE [LARGE SCALE GENOMIC DNA]</scope>
    <source>
        <tissue evidence="2">Seedling</tissue>
    </source>
</reference>
<protein>
    <recommendedName>
        <fullName evidence="3">Bowman-Birk type trypsin inhibitor</fullName>
    </recommendedName>
</protein>
<dbReference type="EMBL" id="NCVQ01000004">
    <property type="protein sequence ID" value="PWZ34413.1"/>
    <property type="molecule type" value="Genomic_DNA"/>
</dbReference>
<dbReference type="PANTHER" id="PTHR36896">
    <property type="entry name" value="OS01G0729500 PROTEIN"/>
    <property type="match status" value="1"/>
</dbReference>
<feature type="chain" id="PRO_5018085207" description="Bowman-Birk type trypsin inhibitor" evidence="1">
    <location>
        <begin position="17"/>
        <end position="91"/>
    </location>
</feature>
<dbReference type="ExpressionAtlas" id="A0A3L6FN45">
    <property type="expression patterns" value="baseline and differential"/>
</dbReference>
<keyword evidence="1" id="KW-0732">Signal</keyword>
<organism evidence="2">
    <name type="scientific">Zea mays</name>
    <name type="common">Maize</name>
    <dbReference type="NCBI Taxonomy" id="4577"/>
    <lineage>
        <taxon>Eukaryota</taxon>
        <taxon>Viridiplantae</taxon>
        <taxon>Streptophyta</taxon>
        <taxon>Embryophyta</taxon>
        <taxon>Tracheophyta</taxon>
        <taxon>Spermatophyta</taxon>
        <taxon>Magnoliopsida</taxon>
        <taxon>Liliopsida</taxon>
        <taxon>Poales</taxon>
        <taxon>Poaceae</taxon>
        <taxon>PACMAD clade</taxon>
        <taxon>Panicoideae</taxon>
        <taxon>Andropogonodae</taxon>
        <taxon>Andropogoneae</taxon>
        <taxon>Tripsacinae</taxon>
        <taxon>Zea</taxon>
    </lineage>
</organism>
<evidence type="ECO:0000313" key="2">
    <source>
        <dbReference type="EMBL" id="PWZ34413.1"/>
    </source>
</evidence>
<evidence type="ECO:0008006" key="3">
    <source>
        <dbReference type="Google" id="ProtNLM"/>
    </source>
</evidence>
<accession>A0A3L6FN45</accession>
<dbReference type="AlphaFoldDB" id="A0A3L6FN45"/>